<name>A0AAD9DTJ5_9TELE</name>
<feature type="compositionally biased region" description="Basic and acidic residues" evidence="1">
    <location>
        <begin position="8"/>
        <end position="20"/>
    </location>
</feature>
<feature type="compositionally biased region" description="Basic and acidic residues" evidence="1">
    <location>
        <begin position="186"/>
        <end position="199"/>
    </location>
</feature>
<proteinExistence type="predicted"/>
<evidence type="ECO:0000256" key="1">
    <source>
        <dbReference type="SAM" id="MobiDB-lite"/>
    </source>
</evidence>
<organism evidence="2 3">
    <name type="scientific">Electrophorus voltai</name>
    <dbReference type="NCBI Taxonomy" id="2609070"/>
    <lineage>
        <taxon>Eukaryota</taxon>
        <taxon>Metazoa</taxon>
        <taxon>Chordata</taxon>
        <taxon>Craniata</taxon>
        <taxon>Vertebrata</taxon>
        <taxon>Euteleostomi</taxon>
        <taxon>Actinopterygii</taxon>
        <taxon>Neopterygii</taxon>
        <taxon>Teleostei</taxon>
        <taxon>Ostariophysi</taxon>
        <taxon>Gymnotiformes</taxon>
        <taxon>Gymnotoidei</taxon>
        <taxon>Gymnotidae</taxon>
        <taxon>Electrophorus</taxon>
    </lineage>
</organism>
<gene>
    <name evidence="2" type="ORF">P4O66_013242</name>
</gene>
<evidence type="ECO:0000313" key="2">
    <source>
        <dbReference type="EMBL" id="KAK1791222.1"/>
    </source>
</evidence>
<dbReference type="Proteomes" id="UP001239994">
    <property type="component" value="Unassembled WGS sequence"/>
</dbReference>
<feature type="compositionally biased region" description="Low complexity" evidence="1">
    <location>
        <begin position="173"/>
        <end position="183"/>
    </location>
</feature>
<comment type="caution">
    <text evidence="2">The sequence shown here is derived from an EMBL/GenBank/DDBJ whole genome shotgun (WGS) entry which is preliminary data.</text>
</comment>
<feature type="region of interest" description="Disordered" evidence="1">
    <location>
        <begin position="1"/>
        <end position="20"/>
    </location>
</feature>
<feature type="region of interest" description="Disordered" evidence="1">
    <location>
        <begin position="173"/>
        <end position="199"/>
    </location>
</feature>
<reference evidence="2" key="1">
    <citation type="submission" date="2023-03" db="EMBL/GenBank/DDBJ databases">
        <title>Electrophorus voltai genome.</title>
        <authorList>
            <person name="Bian C."/>
        </authorList>
    </citation>
    <scope>NUCLEOTIDE SEQUENCE</scope>
    <source>
        <strain evidence="2">CB-2022</strain>
        <tissue evidence="2">Muscle</tissue>
    </source>
</reference>
<accession>A0AAD9DTJ5</accession>
<dbReference type="AlphaFoldDB" id="A0AAD9DTJ5"/>
<sequence>MHGGRRRRGEDRISREEFRESGTLAARVATDQNNRALAEQPLAAANFLSPKELPAVLLCSLPILERWRAVCLAGRINGVYTSGSQQEASFSRWPSAFPSPRDNGTMAREAECATSSLAAPVPVRLHAALPGGVGGIVATLPTERTPVCSAVVEVSIPSVITFPWHLGSVLVLQRPGPTGTGPRRPLRTERPRLDGTTRG</sequence>
<evidence type="ECO:0000313" key="3">
    <source>
        <dbReference type="Proteomes" id="UP001239994"/>
    </source>
</evidence>
<keyword evidence="3" id="KW-1185">Reference proteome</keyword>
<protein>
    <submittedName>
        <fullName evidence="2">Uncharacterized protein</fullName>
    </submittedName>
</protein>
<dbReference type="EMBL" id="JAROKS010000020">
    <property type="protein sequence ID" value="KAK1791222.1"/>
    <property type="molecule type" value="Genomic_DNA"/>
</dbReference>